<protein>
    <submittedName>
        <fullName evidence="3">ATP-binding protein</fullName>
    </submittedName>
</protein>
<dbReference type="InterPro" id="IPR036890">
    <property type="entry name" value="HATPase_C_sf"/>
</dbReference>
<dbReference type="InterPro" id="IPR050267">
    <property type="entry name" value="Anti-sigma-factor_SerPK"/>
</dbReference>
<keyword evidence="3" id="KW-0067">ATP-binding</keyword>
<dbReference type="PANTHER" id="PTHR35526">
    <property type="entry name" value="ANTI-SIGMA-F FACTOR RSBW-RELATED"/>
    <property type="match status" value="1"/>
</dbReference>
<organism evidence="3 4">
    <name type="scientific">Nocardiopsis changdeensis</name>
    <dbReference type="NCBI Taxonomy" id="2831969"/>
    <lineage>
        <taxon>Bacteria</taxon>
        <taxon>Bacillati</taxon>
        <taxon>Actinomycetota</taxon>
        <taxon>Actinomycetes</taxon>
        <taxon>Streptosporangiales</taxon>
        <taxon>Nocardiopsidaceae</taxon>
        <taxon>Nocardiopsis</taxon>
    </lineage>
</organism>
<keyword evidence="3" id="KW-0547">Nucleotide-binding</keyword>
<evidence type="ECO:0000256" key="1">
    <source>
        <dbReference type="ARBA" id="ARBA00022527"/>
    </source>
</evidence>
<dbReference type="CDD" id="cd16936">
    <property type="entry name" value="HATPase_RsbW-like"/>
    <property type="match status" value="1"/>
</dbReference>
<proteinExistence type="predicted"/>
<dbReference type="GO" id="GO:0005524">
    <property type="term" value="F:ATP binding"/>
    <property type="evidence" value="ECO:0007669"/>
    <property type="project" value="UniProtKB-KW"/>
</dbReference>
<gene>
    <name evidence="3" type="ORF">KGD84_18830</name>
</gene>
<evidence type="ECO:0000259" key="2">
    <source>
        <dbReference type="Pfam" id="PF13581"/>
    </source>
</evidence>
<dbReference type="Gene3D" id="3.30.565.10">
    <property type="entry name" value="Histidine kinase-like ATPase, C-terminal domain"/>
    <property type="match status" value="1"/>
</dbReference>
<dbReference type="PANTHER" id="PTHR35526:SF3">
    <property type="entry name" value="ANTI-SIGMA-F FACTOR RSBW"/>
    <property type="match status" value="1"/>
</dbReference>
<dbReference type="SUPFAM" id="SSF55874">
    <property type="entry name" value="ATPase domain of HSP90 chaperone/DNA topoisomerase II/histidine kinase"/>
    <property type="match status" value="1"/>
</dbReference>
<dbReference type="RefSeq" id="WP_220561760.1">
    <property type="nucleotide sequence ID" value="NZ_CP074133.1"/>
</dbReference>
<name>A0ABX8BGT9_9ACTN</name>
<evidence type="ECO:0000313" key="3">
    <source>
        <dbReference type="EMBL" id="QUX20564.1"/>
    </source>
</evidence>
<accession>A0ABX8BGT9</accession>
<keyword evidence="1" id="KW-0418">Kinase</keyword>
<dbReference type="EMBL" id="CP074133">
    <property type="protein sequence ID" value="QUX20564.1"/>
    <property type="molecule type" value="Genomic_DNA"/>
</dbReference>
<sequence>MTRLVLSPPAAARTWWEHRTYPRVLPHVGRARHDLARDLAGFDTDTIDTALLCLGELAANAVEHTSGPCFHRALALIDERILWLAVLDDGGAVGSPHIPEQATEDLWRTSEDGRGLMLIQALAVEWGSYTLGPRENTTILGRAVWAALPIEPGAIPADLPAFVLTP</sequence>
<keyword evidence="1" id="KW-0808">Transferase</keyword>
<dbReference type="InterPro" id="IPR003594">
    <property type="entry name" value="HATPase_dom"/>
</dbReference>
<reference evidence="3 4" key="1">
    <citation type="submission" date="2021-05" db="EMBL/GenBank/DDBJ databases">
        <title>Direct Submission.</title>
        <authorList>
            <person name="Li K."/>
            <person name="Gao J."/>
        </authorList>
    </citation>
    <scope>NUCLEOTIDE SEQUENCE [LARGE SCALE GENOMIC DNA]</scope>
    <source>
        <strain evidence="3 4">Mg02</strain>
    </source>
</reference>
<dbReference type="Pfam" id="PF13581">
    <property type="entry name" value="HATPase_c_2"/>
    <property type="match status" value="1"/>
</dbReference>
<keyword evidence="4" id="KW-1185">Reference proteome</keyword>
<evidence type="ECO:0000313" key="4">
    <source>
        <dbReference type="Proteomes" id="UP000676079"/>
    </source>
</evidence>
<keyword evidence="1" id="KW-0723">Serine/threonine-protein kinase</keyword>
<dbReference type="Proteomes" id="UP000676079">
    <property type="component" value="Chromosome"/>
</dbReference>
<feature type="domain" description="Histidine kinase/HSP90-like ATPase" evidence="2">
    <location>
        <begin position="27"/>
        <end position="140"/>
    </location>
</feature>